<keyword evidence="1" id="KW-0472">Membrane</keyword>
<dbReference type="EMBL" id="FRAH01000006">
    <property type="protein sequence ID" value="SHJ80475.1"/>
    <property type="molecule type" value="Genomic_DNA"/>
</dbReference>
<dbReference type="InterPro" id="IPR039564">
    <property type="entry name" value="Peptidase_C39-like"/>
</dbReference>
<evidence type="ECO:0000313" key="4">
    <source>
        <dbReference type="Proteomes" id="UP000183975"/>
    </source>
</evidence>
<protein>
    <submittedName>
        <fullName evidence="3">Peptidase_C39 like family protein</fullName>
    </submittedName>
</protein>
<gene>
    <name evidence="3" type="ORF">SAMN02745138_00546</name>
</gene>
<proteinExistence type="predicted"/>
<keyword evidence="1" id="KW-1133">Transmembrane helix</keyword>
<dbReference type="Proteomes" id="UP000183975">
    <property type="component" value="Unassembled WGS sequence"/>
</dbReference>
<dbReference type="Pfam" id="PF13529">
    <property type="entry name" value="Peptidase_C39_2"/>
    <property type="match status" value="1"/>
</dbReference>
<evidence type="ECO:0000259" key="2">
    <source>
        <dbReference type="Pfam" id="PF13529"/>
    </source>
</evidence>
<feature type="transmembrane region" description="Helical" evidence="1">
    <location>
        <begin position="6"/>
        <end position="28"/>
    </location>
</feature>
<accession>A0A1M6MAH3</accession>
<dbReference type="AlphaFoldDB" id="A0A1M6MAH3"/>
<dbReference type="Gene3D" id="3.90.70.10">
    <property type="entry name" value="Cysteine proteinases"/>
    <property type="match status" value="1"/>
</dbReference>
<feature type="domain" description="Peptidase C39-like" evidence="2">
    <location>
        <begin position="81"/>
        <end position="210"/>
    </location>
</feature>
<organism evidence="3 4">
    <name type="scientific">Anaerotignum lactatifermentans DSM 14214</name>
    <dbReference type="NCBI Taxonomy" id="1121323"/>
    <lineage>
        <taxon>Bacteria</taxon>
        <taxon>Bacillati</taxon>
        <taxon>Bacillota</taxon>
        <taxon>Clostridia</taxon>
        <taxon>Lachnospirales</taxon>
        <taxon>Anaerotignaceae</taxon>
        <taxon>Anaerotignum</taxon>
    </lineage>
</organism>
<keyword evidence="4" id="KW-1185">Reference proteome</keyword>
<evidence type="ECO:0000256" key="1">
    <source>
        <dbReference type="SAM" id="Phobius"/>
    </source>
</evidence>
<sequence>MQILRILQIAILGILFFLTMVQIYFQIFSPRRRKNGWRRTLIYCGLMFVIFLIPSLAPAPVQSDSVTISKSAAHVPDWLVYYNQTDERWAHELYGEVDYIEEAGCGPTVLAMAVSSLTDTQINPKEMADWAAENGYCAPGSGSYHTLIADGLKHFGLECATTNDGAEVQKALQAGYPVIALMGEGHFTGGGHFILLCNIDARNEVFVADPKSVENTEKLWPLDTILAEAKTSPTTNGAYWIIRQQV</sequence>
<feature type="transmembrane region" description="Helical" evidence="1">
    <location>
        <begin position="40"/>
        <end position="61"/>
    </location>
</feature>
<dbReference type="OrthoDB" id="3186156at2"/>
<name>A0A1M6MAH3_9FIRM</name>
<keyword evidence="1" id="KW-0812">Transmembrane</keyword>
<evidence type="ECO:0000313" key="3">
    <source>
        <dbReference type="EMBL" id="SHJ80475.1"/>
    </source>
</evidence>
<reference evidence="3 4" key="1">
    <citation type="submission" date="2016-11" db="EMBL/GenBank/DDBJ databases">
        <authorList>
            <person name="Jaros S."/>
            <person name="Januszkiewicz K."/>
            <person name="Wedrychowicz H."/>
        </authorList>
    </citation>
    <scope>NUCLEOTIDE SEQUENCE [LARGE SCALE GENOMIC DNA]</scope>
    <source>
        <strain evidence="3 4">DSM 14214</strain>
    </source>
</reference>